<accession>A0A1F6DRQ1</accession>
<protein>
    <submittedName>
        <fullName evidence="1">Uncharacterized protein</fullName>
    </submittedName>
</protein>
<comment type="caution">
    <text evidence="1">The sequence shown here is derived from an EMBL/GenBank/DDBJ whole genome shotgun (WGS) entry which is preliminary data.</text>
</comment>
<name>A0A1F6DRQ1_9BACT</name>
<organism evidence="1 2">
    <name type="scientific">Candidatus Kaiserbacteria bacterium RIFCSPHIGHO2_02_FULL_54_11b</name>
    <dbReference type="NCBI Taxonomy" id="1798494"/>
    <lineage>
        <taxon>Bacteria</taxon>
        <taxon>Candidatus Kaiseribacteriota</taxon>
    </lineage>
</organism>
<dbReference type="Proteomes" id="UP000178328">
    <property type="component" value="Unassembled WGS sequence"/>
</dbReference>
<sequence length="106" mass="12184">MPESIPTPEPLKEKDRVRFRKTAPDQLVETLEEETKTAKGQGREIVFVVDRISRNESSNEPPTAYLLTLEDYELLETHPTIAPIIRQTKGLPKYSVSVLHLERSRK</sequence>
<proteinExistence type="predicted"/>
<dbReference type="STRING" id="1798494.A3C18_00800"/>
<gene>
    <name evidence="1" type="ORF">A3C18_00800</name>
</gene>
<evidence type="ECO:0000313" key="1">
    <source>
        <dbReference type="EMBL" id="OGG64114.1"/>
    </source>
</evidence>
<dbReference type="AlphaFoldDB" id="A0A1F6DRQ1"/>
<reference evidence="1 2" key="1">
    <citation type="journal article" date="2016" name="Nat. Commun.">
        <title>Thousands of microbial genomes shed light on interconnected biogeochemical processes in an aquifer system.</title>
        <authorList>
            <person name="Anantharaman K."/>
            <person name="Brown C.T."/>
            <person name="Hug L.A."/>
            <person name="Sharon I."/>
            <person name="Castelle C.J."/>
            <person name="Probst A.J."/>
            <person name="Thomas B.C."/>
            <person name="Singh A."/>
            <person name="Wilkins M.J."/>
            <person name="Karaoz U."/>
            <person name="Brodie E.L."/>
            <person name="Williams K.H."/>
            <person name="Hubbard S.S."/>
            <person name="Banfield J.F."/>
        </authorList>
    </citation>
    <scope>NUCLEOTIDE SEQUENCE [LARGE SCALE GENOMIC DNA]</scope>
</reference>
<dbReference type="EMBL" id="MFLH01000035">
    <property type="protein sequence ID" value="OGG64114.1"/>
    <property type="molecule type" value="Genomic_DNA"/>
</dbReference>
<evidence type="ECO:0000313" key="2">
    <source>
        <dbReference type="Proteomes" id="UP000178328"/>
    </source>
</evidence>